<feature type="transmembrane region" description="Helical" evidence="1">
    <location>
        <begin position="43"/>
        <end position="63"/>
    </location>
</feature>
<evidence type="ECO:0000256" key="1">
    <source>
        <dbReference type="SAM" id="Phobius"/>
    </source>
</evidence>
<comment type="caution">
    <text evidence="2">The sequence shown here is derived from an EMBL/GenBank/DDBJ whole genome shotgun (WGS) entry which is preliminary data.</text>
</comment>
<dbReference type="EMBL" id="REGN01007537">
    <property type="protein sequence ID" value="RNA05990.1"/>
    <property type="molecule type" value="Genomic_DNA"/>
</dbReference>
<evidence type="ECO:0000313" key="2">
    <source>
        <dbReference type="EMBL" id="RNA05990.1"/>
    </source>
</evidence>
<dbReference type="Proteomes" id="UP000276133">
    <property type="component" value="Unassembled WGS sequence"/>
</dbReference>
<gene>
    <name evidence="2" type="ORF">BpHYR1_047715</name>
</gene>
<protein>
    <submittedName>
        <fullName evidence="2">Uncharacterized protein</fullName>
    </submittedName>
</protein>
<dbReference type="AlphaFoldDB" id="A0A3M7Q3F9"/>
<keyword evidence="1" id="KW-0472">Membrane</keyword>
<reference evidence="2 3" key="1">
    <citation type="journal article" date="2018" name="Sci. Rep.">
        <title>Genomic signatures of local adaptation to the degree of environmental predictability in rotifers.</title>
        <authorList>
            <person name="Franch-Gras L."/>
            <person name="Hahn C."/>
            <person name="Garcia-Roger E.M."/>
            <person name="Carmona M.J."/>
            <person name="Serra M."/>
            <person name="Gomez A."/>
        </authorList>
    </citation>
    <scope>NUCLEOTIDE SEQUENCE [LARGE SCALE GENOMIC DNA]</scope>
    <source>
        <strain evidence="2">HYR1</strain>
    </source>
</reference>
<keyword evidence="1" id="KW-1133">Transmembrane helix</keyword>
<name>A0A3M7Q3F9_BRAPC</name>
<evidence type="ECO:0000313" key="3">
    <source>
        <dbReference type="Proteomes" id="UP000276133"/>
    </source>
</evidence>
<keyword evidence="1" id="KW-0812">Transmembrane</keyword>
<proteinExistence type="predicted"/>
<organism evidence="2 3">
    <name type="scientific">Brachionus plicatilis</name>
    <name type="common">Marine rotifer</name>
    <name type="synonym">Brachionus muelleri</name>
    <dbReference type="NCBI Taxonomy" id="10195"/>
    <lineage>
        <taxon>Eukaryota</taxon>
        <taxon>Metazoa</taxon>
        <taxon>Spiralia</taxon>
        <taxon>Gnathifera</taxon>
        <taxon>Rotifera</taxon>
        <taxon>Eurotatoria</taxon>
        <taxon>Monogononta</taxon>
        <taxon>Pseudotrocha</taxon>
        <taxon>Ploima</taxon>
        <taxon>Brachionidae</taxon>
        <taxon>Brachionus</taxon>
    </lineage>
</organism>
<accession>A0A3M7Q3F9</accession>
<sequence length="92" mass="10738">MTFLVILKFNDMSFNGFKILCPPITDIVVKPSIPYLTTMSSPMYSSSFFFLFIGIFETLIWKIRKIIKCRARENKRDSMNFLNMSKKSASIH</sequence>
<keyword evidence="3" id="KW-1185">Reference proteome</keyword>